<name>A0ABC8T7Z6_9AQUA</name>
<proteinExistence type="predicted"/>
<keyword evidence="2" id="KW-1185">Reference proteome</keyword>
<reference evidence="1 2" key="1">
    <citation type="submission" date="2024-02" db="EMBL/GenBank/DDBJ databases">
        <authorList>
            <person name="Vignale AGUSTIN F."/>
            <person name="Sosa J E."/>
            <person name="Modenutti C."/>
        </authorList>
    </citation>
    <scope>NUCLEOTIDE SEQUENCE [LARGE SCALE GENOMIC DNA]</scope>
</reference>
<evidence type="ECO:0000313" key="2">
    <source>
        <dbReference type="Proteomes" id="UP001642360"/>
    </source>
</evidence>
<dbReference type="EMBL" id="CAUOFW020004169">
    <property type="protein sequence ID" value="CAK9164231.1"/>
    <property type="molecule type" value="Genomic_DNA"/>
</dbReference>
<evidence type="ECO:0000313" key="1">
    <source>
        <dbReference type="EMBL" id="CAK9164231.1"/>
    </source>
</evidence>
<dbReference type="AlphaFoldDB" id="A0ABC8T7Z6"/>
<organism evidence="1 2">
    <name type="scientific">Ilex paraguariensis</name>
    <name type="common">yerba mate</name>
    <dbReference type="NCBI Taxonomy" id="185542"/>
    <lineage>
        <taxon>Eukaryota</taxon>
        <taxon>Viridiplantae</taxon>
        <taxon>Streptophyta</taxon>
        <taxon>Embryophyta</taxon>
        <taxon>Tracheophyta</taxon>
        <taxon>Spermatophyta</taxon>
        <taxon>Magnoliopsida</taxon>
        <taxon>eudicotyledons</taxon>
        <taxon>Gunneridae</taxon>
        <taxon>Pentapetalae</taxon>
        <taxon>asterids</taxon>
        <taxon>campanulids</taxon>
        <taxon>Aquifoliales</taxon>
        <taxon>Aquifoliaceae</taxon>
        <taxon>Ilex</taxon>
    </lineage>
</organism>
<comment type="caution">
    <text evidence="1">The sequence shown here is derived from an EMBL/GenBank/DDBJ whole genome shotgun (WGS) entry which is preliminary data.</text>
</comment>
<dbReference type="Proteomes" id="UP001642360">
    <property type="component" value="Unassembled WGS sequence"/>
</dbReference>
<accession>A0ABC8T7Z6</accession>
<protein>
    <submittedName>
        <fullName evidence="1">Uncharacterized protein</fullName>
    </submittedName>
</protein>
<gene>
    <name evidence="1" type="ORF">ILEXP_LOCUS33323</name>
</gene>
<sequence>MIQSNSPFSALLPPELLAAVAAVCTRLWVVATGVKNKFKEAISSRFFLFLPPKFSLEEGKQSGWGIIYENNSMEVKICEGNFNFLGRVCSTSSPQVSYPQSFLLFLFVVIS</sequence>